<keyword evidence="2" id="KW-1133">Transmembrane helix</keyword>
<accession>A0ABT6WEZ9</accession>
<feature type="compositionally biased region" description="Low complexity" evidence="1">
    <location>
        <begin position="158"/>
        <end position="169"/>
    </location>
</feature>
<feature type="compositionally biased region" description="Polar residues" evidence="1">
    <location>
        <begin position="225"/>
        <end position="234"/>
    </location>
</feature>
<protein>
    <submittedName>
        <fullName evidence="3">Uncharacterized protein</fullName>
    </submittedName>
</protein>
<keyword evidence="4" id="KW-1185">Reference proteome</keyword>
<feature type="compositionally biased region" description="Low complexity" evidence="1">
    <location>
        <begin position="250"/>
        <end position="262"/>
    </location>
</feature>
<keyword evidence="2" id="KW-0472">Membrane</keyword>
<reference evidence="3 4" key="1">
    <citation type="submission" date="2023-05" db="EMBL/GenBank/DDBJ databases">
        <title>Actinoplanes sp. NEAU-A12 genome sequencing.</title>
        <authorList>
            <person name="Wang Z.-S."/>
        </authorList>
    </citation>
    <scope>NUCLEOTIDE SEQUENCE [LARGE SCALE GENOMIC DNA]</scope>
    <source>
        <strain evidence="3 4">NEAU-A12</strain>
    </source>
</reference>
<gene>
    <name evidence="3" type="ORF">QLQ12_06715</name>
</gene>
<feature type="transmembrane region" description="Helical" evidence="2">
    <location>
        <begin position="295"/>
        <end position="311"/>
    </location>
</feature>
<proteinExistence type="predicted"/>
<keyword evidence="2" id="KW-0812">Transmembrane</keyword>
<dbReference type="Proteomes" id="UP001241758">
    <property type="component" value="Unassembled WGS sequence"/>
</dbReference>
<comment type="caution">
    <text evidence="3">The sequence shown here is derived from an EMBL/GenBank/DDBJ whole genome shotgun (WGS) entry which is preliminary data.</text>
</comment>
<sequence>MADQQPGDTTPAAGMPGPTRLAGSGEPPTTVVHGRWSGAAVVPESAPRRSLWSRMVDRINGAGPAAEPGDDRTAIPAVDPWADQDTPAWPDAYTTPAATTPLPETRLDVPASTPPTTRLDIPGPAPAPPTRRDTPAATPAPPTRLDIPPATPAPPARNAPAAGAGSGHAPEPRRSTIPAPGTYPPPAAGSGLPPLIPPKVRAWGRQAASKSQRAAAGAPEKLRSWSRQAATTSPDKLRSLGRQAAGTAVKPRPWARRSAAPAKPSPIPVQPRPPATPPWAAPPPRPRRRRRLRRLTVLTVIGLLLLAYWLLPGVRQYPVTAVLPASFADLDLRDTAAGRRAAQKLADQLQETGADGGAFAGIYVDSRGKRVTVFGVTGLRLTPGSDVQAQIERLTGPLKLKDIEPFDLGEFGAHQQCGTGRLDGAGVVACVWADHGSLATVLLTRRSLADSAKLVAGLRETVLEPA</sequence>
<dbReference type="RefSeq" id="WP_282757858.1">
    <property type="nucleotide sequence ID" value="NZ_JASCTH010000003.1"/>
</dbReference>
<evidence type="ECO:0000256" key="2">
    <source>
        <dbReference type="SAM" id="Phobius"/>
    </source>
</evidence>
<feature type="compositionally biased region" description="Low complexity" evidence="1">
    <location>
        <begin position="204"/>
        <end position="218"/>
    </location>
</feature>
<organism evidence="3 4">
    <name type="scientific">Actinoplanes sandaracinus</name>
    <dbReference type="NCBI Taxonomy" id="3045177"/>
    <lineage>
        <taxon>Bacteria</taxon>
        <taxon>Bacillati</taxon>
        <taxon>Actinomycetota</taxon>
        <taxon>Actinomycetes</taxon>
        <taxon>Micromonosporales</taxon>
        <taxon>Micromonosporaceae</taxon>
        <taxon>Actinoplanes</taxon>
    </lineage>
</organism>
<feature type="compositionally biased region" description="Pro residues" evidence="1">
    <location>
        <begin position="263"/>
        <end position="284"/>
    </location>
</feature>
<evidence type="ECO:0000313" key="3">
    <source>
        <dbReference type="EMBL" id="MDI6098293.1"/>
    </source>
</evidence>
<dbReference type="EMBL" id="JASCTH010000003">
    <property type="protein sequence ID" value="MDI6098293.1"/>
    <property type="molecule type" value="Genomic_DNA"/>
</dbReference>
<feature type="compositionally biased region" description="Low complexity" evidence="1">
    <location>
        <begin position="86"/>
        <end position="104"/>
    </location>
</feature>
<evidence type="ECO:0000313" key="4">
    <source>
        <dbReference type="Proteomes" id="UP001241758"/>
    </source>
</evidence>
<feature type="region of interest" description="Disordered" evidence="1">
    <location>
        <begin position="1"/>
        <end position="287"/>
    </location>
</feature>
<evidence type="ECO:0000256" key="1">
    <source>
        <dbReference type="SAM" id="MobiDB-lite"/>
    </source>
</evidence>
<name>A0ABT6WEZ9_9ACTN</name>